<feature type="domain" description="Expansin-like EG45" evidence="3">
    <location>
        <begin position="71"/>
        <end position="205"/>
    </location>
</feature>
<dbReference type="STRING" id="554055.A0A2P6V0Q1"/>
<dbReference type="InterPro" id="IPR002963">
    <property type="entry name" value="Expansin"/>
</dbReference>
<feature type="compositionally biased region" description="Low complexity" evidence="1">
    <location>
        <begin position="707"/>
        <end position="716"/>
    </location>
</feature>
<feature type="region of interest" description="Disordered" evidence="1">
    <location>
        <begin position="615"/>
        <end position="643"/>
    </location>
</feature>
<evidence type="ECO:0000256" key="2">
    <source>
        <dbReference type="SAM" id="SignalP"/>
    </source>
</evidence>
<evidence type="ECO:0000256" key="1">
    <source>
        <dbReference type="SAM" id="MobiDB-lite"/>
    </source>
</evidence>
<dbReference type="InterPro" id="IPR007112">
    <property type="entry name" value="Expansin/allergen_DPBB_dom"/>
</dbReference>
<dbReference type="SMART" id="SM00837">
    <property type="entry name" value="DPBB_1"/>
    <property type="match status" value="2"/>
</dbReference>
<feature type="chain" id="PRO_5015170491" evidence="2">
    <location>
        <begin position="32"/>
        <end position="877"/>
    </location>
</feature>
<dbReference type="GO" id="GO:0009664">
    <property type="term" value="P:plant-type cell wall organization"/>
    <property type="evidence" value="ECO:0007669"/>
    <property type="project" value="InterPro"/>
</dbReference>
<evidence type="ECO:0000313" key="4">
    <source>
        <dbReference type="EMBL" id="PSC67670.1"/>
    </source>
</evidence>
<organism evidence="4 5">
    <name type="scientific">Micractinium conductrix</name>
    <dbReference type="NCBI Taxonomy" id="554055"/>
    <lineage>
        <taxon>Eukaryota</taxon>
        <taxon>Viridiplantae</taxon>
        <taxon>Chlorophyta</taxon>
        <taxon>core chlorophytes</taxon>
        <taxon>Trebouxiophyceae</taxon>
        <taxon>Chlorellales</taxon>
        <taxon>Chlorellaceae</taxon>
        <taxon>Chlorella clade</taxon>
        <taxon>Micractinium</taxon>
    </lineage>
</organism>
<dbReference type="InterPro" id="IPR009009">
    <property type="entry name" value="RlpA-like_DPBB"/>
</dbReference>
<dbReference type="Proteomes" id="UP000239649">
    <property type="component" value="Unassembled WGS sequence"/>
</dbReference>
<dbReference type="PANTHER" id="PTHR31867">
    <property type="entry name" value="EXPANSIN-A15"/>
    <property type="match status" value="1"/>
</dbReference>
<feature type="domain" description="Expansin-like EG45" evidence="3">
    <location>
        <begin position="484"/>
        <end position="617"/>
    </location>
</feature>
<dbReference type="EMBL" id="LHPF02000051">
    <property type="protein sequence ID" value="PSC67670.1"/>
    <property type="molecule type" value="Genomic_DNA"/>
</dbReference>
<reference evidence="4 5" key="1">
    <citation type="journal article" date="2018" name="Plant J.">
        <title>Genome sequences of Chlorella sorokiniana UTEX 1602 and Micractinium conductrix SAG 241.80: implications to maltose excretion by a green alga.</title>
        <authorList>
            <person name="Arriola M.B."/>
            <person name="Velmurugan N."/>
            <person name="Zhang Y."/>
            <person name="Plunkett M.H."/>
            <person name="Hondzo H."/>
            <person name="Barney B.M."/>
        </authorList>
    </citation>
    <scope>NUCLEOTIDE SEQUENCE [LARGE SCALE GENOMIC DNA]</scope>
    <source>
        <strain evidence="4 5">SAG 241.80</strain>
    </source>
</reference>
<feature type="signal peptide" evidence="2">
    <location>
        <begin position="1"/>
        <end position="31"/>
    </location>
</feature>
<dbReference type="PROSITE" id="PS50842">
    <property type="entry name" value="EXPANSIN_EG45"/>
    <property type="match status" value="2"/>
</dbReference>
<protein>
    <submittedName>
        <fullName evidence="4">U6 snRNA phosphodiesterase</fullName>
    </submittedName>
</protein>
<comment type="caution">
    <text evidence="4">The sequence shown here is derived from an EMBL/GenBank/DDBJ whole genome shotgun (WGS) entry which is preliminary data.</text>
</comment>
<dbReference type="SUPFAM" id="SSF50685">
    <property type="entry name" value="Barwin-like endoglucanases"/>
    <property type="match status" value="2"/>
</dbReference>
<name>A0A2P6V0Q1_9CHLO</name>
<sequence>MPRSCTAPVGSAASYMALAFVLCWAVGAAAAESASAGASSPGTASSLPDTNEGWRTGRASFYGIDGWSIHKGACGLGYQYKNVGTGWDVAAIADASPEFSGSCGRCYEVRCDPRGTLVDGYGNTMDRSSVCKAGEASVVVRTVDACPCQYPGNAYSNKRWCCGDNSNTQGTHFDLSIWAFEKLTDVKWGVAGIQFRPVPCDHIPAQRAPDGPTPMPSYEQPQALGYGGTAFDPRGDYEDTLLVKRFDDAGAAQGAVRPMDPATDATASLPVITHGQILESDSASPDGAAPSAPADAATQAPAQGASDNGCTDVAPSGSTCEKQKADGNCGQPWLLSGNYCRATCGRCTLAGAGTPPPPSAPPASPAQPQASAPASSDSASPSPPPAGCTDVQPPGQPNTCSQFKAWSKCDEQWLKDNAYCSATCGRCAGGGGKQVKAYDGKSSGSSKAKGNLHSPAPMCPLPPAPCCHLQGATFYGVDGWSIHKGSCGFGYQYKNVGTGWDAAAISDASPEFAGSCGRCYEVRCDARQVIDGYGNRFDRSSACKAGAASVVVRTVDACPCQYPSNAYSNKRWCCGDNSNTQGTHFDLSIWAFEKLADTNNGVAGVQFRPVLCDHAPAQRAPDGPTGMPPSEQPKALGYPGTGFDPPGAFYQQPLVMRFDDTGKEQGAVRPMKSFDGEGAQVVTQGQILESGATAVASASWSSSSGSAQATASAQSSTDNGCTDTPPAGSTCAQQKADGNCGQPWMLSGNYCRATCGRCALGGGASASATSTATTAATPTGCIDLPPPGQSGCADQKAWGNCQQGWFKEAGYCAATCGRCSSGSSASASATATTAGCTDVSPPGQSGCADQKAWGNCQQGWFEEGGYCATTCGRCGKN</sequence>
<dbReference type="CDD" id="cd22271">
    <property type="entry name" value="DPBB_EXP_N-like"/>
    <property type="match status" value="2"/>
</dbReference>
<feature type="region of interest" description="Disordered" evidence="1">
    <location>
        <begin position="353"/>
        <end position="393"/>
    </location>
</feature>
<dbReference type="AlphaFoldDB" id="A0A2P6V0Q1"/>
<keyword evidence="5" id="KW-1185">Reference proteome</keyword>
<gene>
    <name evidence="4" type="ORF">C2E20_8685</name>
</gene>
<feature type="region of interest" description="Disordered" evidence="1">
    <location>
        <begin position="279"/>
        <end position="325"/>
    </location>
</feature>
<dbReference type="SMART" id="SM00254">
    <property type="entry name" value="ShKT"/>
    <property type="match status" value="5"/>
</dbReference>
<feature type="compositionally biased region" description="Low complexity" evidence="1">
    <location>
        <begin position="280"/>
        <end position="307"/>
    </location>
</feature>
<dbReference type="Gene3D" id="2.40.40.10">
    <property type="entry name" value="RlpA-like domain"/>
    <property type="match status" value="2"/>
</dbReference>
<feature type="compositionally biased region" description="Low complexity" evidence="1">
    <location>
        <begin position="366"/>
        <end position="380"/>
    </location>
</feature>
<dbReference type="OrthoDB" id="5823761at2759"/>
<dbReference type="InterPro" id="IPR003582">
    <property type="entry name" value="ShKT_dom"/>
</dbReference>
<feature type="compositionally biased region" description="Pro residues" evidence="1">
    <location>
        <begin position="354"/>
        <end position="365"/>
    </location>
</feature>
<keyword evidence="2" id="KW-0732">Signal</keyword>
<dbReference type="Pfam" id="PF03330">
    <property type="entry name" value="DPBB_1"/>
    <property type="match status" value="2"/>
</dbReference>
<dbReference type="InterPro" id="IPR036908">
    <property type="entry name" value="RlpA-like_sf"/>
</dbReference>
<evidence type="ECO:0000313" key="5">
    <source>
        <dbReference type="Proteomes" id="UP000239649"/>
    </source>
</evidence>
<accession>A0A2P6V0Q1</accession>
<proteinExistence type="predicted"/>
<feature type="region of interest" description="Disordered" evidence="1">
    <location>
        <begin position="707"/>
        <end position="728"/>
    </location>
</feature>
<evidence type="ECO:0000259" key="3">
    <source>
        <dbReference type="PROSITE" id="PS50842"/>
    </source>
</evidence>